<dbReference type="HAMAP" id="MF_00532_B">
    <property type="entry name" value="Ribosomal_uS9_B"/>
    <property type="match status" value="1"/>
</dbReference>
<evidence type="ECO:0000256" key="2">
    <source>
        <dbReference type="ARBA" id="ARBA00022980"/>
    </source>
</evidence>
<protein>
    <recommendedName>
        <fullName evidence="4 5">Small ribosomal subunit protein uS9</fullName>
    </recommendedName>
</protein>
<dbReference type="PANTHER" id="PTHR21569">
    <property type="entry name" value="RIBOSOMAL PROTEIN S9"/>
    <property type="match status" value="1"/>
</dbReference>
<dbReference type="EMBL" id="JACCBS010000002">
    <property type="protein sequence ID" value="NYE57977.1"/>
    <property type="molecule type" value="Genomic_DNA"/>
</dbReference>
<sequence>MAVVNFYGTGRRKEAVARVFVVPGEGNITINGKSLEEYFPRKTLQIIVKQPLELTNTVGKFDVKAKVHGGGISGQAGAVRLGIARALVQADPSLRPTLKKAGFLTRDPRMVERKKYGLRKSRRRPQWTKR</sequence>
<keyword evidence="8" id="KW-1185">Reference proteome</keyword>
<dbReference type="Gene3D" id="3.30.230.10">
    <property type="match status" value="1"/>
</dbReference>
<evidence type="ECO:0000313" key="7">
    <source>
        <dbReference type="EMBL" id="NYE57977.1"/>
    </source>
</evidence>
<evidence type="ECO:0000256" key="5">
    <source>
        <dbReference type="HAMAP-Rule" id="MF_00532"/>
    </source>
</evidence>
<gene>
    <name evidence="5" type="primary">rpsI</name>
    <name evidence="7" type="ORF">HDG70_001692</name>
</gene>
<dbReference type="NCBIfam" id="NF001099">
    <property type="entry name" value="PRK00132.1"/>
    <property type="match status" value="1"/>
</dbReference>
<evidence type="ECO:0000256" key="3">
    <source>
        <dbReference type="ARBA" id="ARBA00023274"/>
    </source>
</evidence>
<evidence type="ECO:0000256" key="6">
    <source>
        <dbReference type="RuleBase" id="RU003815"/>
    </source>
</evidence>
<proteinExistence type="inferred from homology"/>
<comment type="caution">
    <text evidence="7">The sequence shown here is derived from an EMBL/GenBank/DDBJ whole genome shotgun (WGS) entry which is preliminary data.</text>
</comment>
<dbReference type="PANTHER" id="PTHR21569:SF1">
    <property type="entry name" value="SMALL RIBOSOMAL SUBUNIT PROTEIN US9M"/>
    <property type="match status" value="1"/>
</dbReference>
<dbReference type="InterPro" id="IPR023035">
    <property type="entry name" value="Ribosomal_uS9_bac/plastid"/>
</dbReference>
<dbReference type="RefSeq" id="WP_028052627.1">
    <property type="nucleotide sequence ID" value="NZ_ATYG01000024.1"/>
</dbReference>
<dbReference type="InterPro" id="IPR000754">
    <property type="entry name" value="Ribosomal_uS9"/>
</dbReference>
<accession>A0ABX2R9X2</accession>
<evidence type="ECO:0000313" key="8">
    <source>
        <dbReference type="Proteomes" id="UP000604066"/>
    </source>
</evidence>
<name>A0ABX2R9X2_9THEO</name>
<evidence type="ECO:0000256" key="1">
    <source>
        <dbReference type="ARBA" id="ARBA00005251"/>
    </source>
</evidence>
<reference evidence="7 8" key="1">
    <citation type="submission" date="2020-07" db="EMBL/GenBank/DDBJ databases">
        <title>Genomic Encyclopedia of Type Strains, Phase III (KMG-III): the genomes of soil and plant-associated and newly described type strains.</title>
        <authorList>
            <person name="Whitman W."/>
        </authorList>
    </citation>
    <scope>NUCLEOTIDE SEQUENCE [LARGE SCALE GENOMIC DNA]</scope>
    <source>
        <strain evidence="7 8">DSM 11255</strain>
    </source>
</reference>
<keyword evidence="3 5" id="KW-0687">Ribonucleoprotein</keyword>
<dbReference type="SUPFAM" id="SSF54211">
    <property type="entry name" value="Ribosomal protein S5 domain 2-like"/>
    <property type="match status" value="1"/>
</dbReference>
<evidence type="ECO:0000256" key="4">
    <source>
        <dbReference type="ARBA" id="ARBA00035259"/>
    </source>
</evidence>
<organism evidence="7 8">
    <name type="scientific">Carboxydothermus ferrireducens DSM 11255</name>
    <dbReference type="NCBI Taxonomy" id="1119529"/>
    <lineage>
        <taxon>Bacteria</taxon>
        <taxon>Bacillati</taxon>
        <taxon>Bacillota</taxon>
        <taxon>Clostridia</taxon>
        <taxon>Thermoanaerobacterales</taxon>
        <taxon>Thermoanaerobacteraceae</taxon>
        <taxon>Carboxydothermus</taxon>
    </lineage>
</organism>
<dbReference type="Proteomes" id="UP000604066">
    <property type="component" value="Unassembled WGS sequence"/>
</dbReference>
<dbReference type="PROSITE" id="PS00360">
    <property type="entry name" value="RIBOSOMAL_S9"/>
    <property type="match status" value="1"/>
</dbReference>
<keyword evidence="2 5" id="KW-0689">Ribosomal protein</keyword>
<dbReference type="InterPro" id="IPR014721">
    <property type="entry name" value="Ribsml_uS5_D2-typ_fold_subgr"/>
</dbReference>
<comment type="similarity">
    <text evidence="1 5 6">Belongs to the universal ribosomal protein uS9 family.</text>
</comment>
<dbReference type="InterPro" id="IPR020568">
    <property type="entry name" value="Ribosomal_Su5_D2-typ_SF"/>
</dbReference>
<dbReference type="Pfam" id="PF00380">
    <property type="entry name" value="Ribosomal_S9"/>
    <property type="match status" value="1"/>
</dbReference>
<dbReference type="GO" id="GO:0005840">
    <property type="term" value="C:ribosome"/>
    <property type="evidence" value="ECO:0007669"/>
    <property type="project" value="UniProtKB-KW"/>
</dbReference>
<dbReference type="InterPro" id="IPR020574">
    <property type="entry name" value="Ribosomal_uS9_CS"/>
</dbReference>